<keyword evidence="8" id="KW-1185">Reference proteome</keyword>
<evidence type="ECO:0000313" key="7">
    <source>
        <dbReference type="EMBL" id="KAB8070403.1"/>
    </source>
</evidence>
<accession>A0A5N5WPI5</accession>
<evidence type="ECO:0000313" key="8">
    <source>
        <dbReference type="Proteomes" id="UP000326565"/>
    </source>
</evidence>
<evidence type="ECO:0000259" key="6">
    <source>
        <dbReference type="Pfam" id="PF00724"/>
    </source>
</evidence>
<feature type="domain" description="NADH:flavin oxidoreductase/NADH oxidase N-terminal" evidence="6">
    <location>
        <begin position="29"/>
        <end position="115"/>
    </location>
</feature>
<dbReference type="InterPro" id="IPR044152">
    <property type="entry name" value="YqjM-like"/>
</dbReference>
<dbReference type="Gene3D" id="3.20.20.70">
    <property type="entry name" value="Aldolase class I"/>
    <property type="match status" value="1"/>
</dbReference>
<name>A0A5N5WPI5_9EURO</name>
<keyword evidence="3" id="KW-0288">FMN</keyword>
<dbReference type="Pfam" id="PF00724">
    <property type="entry name" value="Oxidored_FMN"/>
    <property type="match status" value="2"/>
</dbReference>
<dbReference type="GO" id="GO:0003959">
    <property type="term" value="F:NADPH dehydrogenase activity"/>
    <property type="evidence" value="ECO:0007669"/>
    <property type="project" value="InterPro"/>
</dbReference>
<dbReference type="PANTHER" id="PTHR43303">
    <property type="entry name" value="NADPH DEHYDROGENASE C23G7.10C-RELATED"/>
    <property type="match status" value="1"/>
</dbReference>
<dbReference type="EMBL" id="ML732303">
    <property type="protein sequence ID" value="KAB8070403.1"/>
    <property type="molecule type" value="Genomic_DNA"/>
</dbReference>
<organism evidence="7 8">
    <name type="scientific">Aspergillus leporis</name>
    <dbReference type="NCBI Taxonomy" id="41062"/>
    <lineage>
        <taxon>Eukaryota</taxon>
        <taxon>Fungi</taxon>
        <taxon>Dikarya</taxon>
        <taxon>Ascomycota</taxon>
        <taxon>Pezizomycotina</taxon>
        <taxon>Eurotiomycetes</taxon>
        <taxon>Eurotiomycetidae</taxon>
        <taxon>Eurotiales</taxon>
        <taxon>Aspergillaceae</taxon>
        <taxon>Aspergillus</taxon>
        <taxon>Aspergillus subgen. Circumdati</taxon>
    </lineage>
</organism>
<dbReference type="GO" id="GO:0050661">
    <property type="term" value="F:NADP binding"/>
    <property type="evidence" value="ECO:0007669"/>
    <property type="project" value="InterPro"/>
</dbReference>
<comment type="cofactor">
    <cofactor evidence="1">
        <name>FMN</name>
        <dbReference type="ChEBI" id="CHEBI:58210"/>
    </cofactor>
</comment>
<evidence type="ECO:0000256" key="3">
    <source>
        <dbReference type="ARBA" id="ARBA00022643"/>
    </source>
</evidence>
<dbReference type="OrthoDB" id="72788at2759"/>
<dbReference type="Proteomes" id="UP000326565">
    <property type="component" value="Unassembled WGS sequence"/>
</dbReference>
<dbReference type="SUPFAM" id="SSF51395">
    <property type="entry name" value="FMN-linked oxidoreductases"/>
    <property type="match status" value="1"/>
</dbReference>
<dbReference type="AlphaFoldDB" id="A0A5N5WPI5"/>
<dbReference type="InterPro" id="IPR013785">
    <property type="entry name" value="Aldolase_TIM"/>
</dbReference>
<evidence type="ECO:0000256" key="4">
    <source>
        <dbReference type="ARBA" id="ARBA00022857"/>
    </source>
</evidence>
<dbReference type="InterPro" id="IPR001155">
    <property type="entry name" value="OxRdtase_FMN_N"/>
</dbReference>
<evidence type="ECO:0000256" key="5">
    <source>
        <dbReference type="ARBA" id="ARBA00023002"/>
    </source>
</evidence>
<feature type="domain" description="NADH:flavin oxidoreductase/NADH oxidase N-terminal" evidence="6">
    <location>
        <begin position="133"/>
        <end position="319"/>
    </location>
</feature>
<protein>
    <recommendedName>
        <fullName evidence="6">NADH:flavin oxidoreductase/NADH oxidase N-terminal domain-containing protein</fullName>
    </recommendedName>
</protein>
<sequence>MDQQPTKALPSTHPPFPRSGILIKILQLSPLCQYSAEDGQQTDWHFAHLGGIISRGPGLSFVEATAVLPKGRITPEDCGLWKDSQIEPLRRIVNFAHNQGQKIGIQLVHAGRKASTVAPWLSMTRGLGALKSAWGEATQRAVKAEFDAIKVHAGHGYLLHEFLSPVSNKRTDEYGGSFENRTRLVLEIVDISRQNMPDGMPLFFRVSGMDWLEHLAPEPSCNIDETVQLAHLLANRGVDILDVSSGGNDPRQKIKGGPAYQASFAYKVKAAVGEKLLVSTVGAITSGAQGNNLLDEGLDTDLVGRMFQKNPGLVWTWAEELGVDIKMANQIHWGFGGHRRR</sequence>
<proteinExistence type="predicted"/>
<gene>
    <name evidence="7" type="ORF">BDV29DRAFT_194094</name>
</gene>
<keyword evidence="5" id="KW-0560">Oxidoreductase</keyword>
<evidence type="ECO:0000256" key="1">
    <source>
        <dbReference type="ARBA" id="ARBA00001917"/>
    </source>
</evidence>
<keyword evidence="2" id="KW-0285">Flavoprotein</keyword>
<keyword evidence="4" id="KW-0521">NADP</keyword>
<reference evidence="7 8" key="1">
    <citation type="submission" date="2019-04" db="EMBL/GenBank/DDBJ databases">
        <title>Friends and foes A comparative genomics study of 23 Aspergillus species from section Flavi.</title>
        <authorList>
            <consortium name="DOE Joint Genome Institute"/>
            <person name="Kjaerbolling I."/>
            <person name="Vesth T."/>
            <person name="Frisvad J.C."/>
            <person name="Nybo J.L."/>
            <person name="Theobald S."/>
            <person name="Kildgaard S."/>
            <person name="Isbrandt T."/>
            <person name="Kuo A."/>
            <person name="Sato A."/>
            <person name="Lyhne E.K."/>
            <person name="Kogle M.E."/>
            <person name="Wiebenga A."/>
            <person name="Kun R.S."/>
            <person name="Lubbers R.J."/>
            <person name="Makela M.R."/>
            <person name="Barry K."/>
            <person name="Chovatia M."/>
            <person name="Clum A."/>
            <person name="Daum C."/>
            <person name="Haridas S."/>
            <person name="He G."/>
            <person name="LaButti K."/>
            <person name="Lipzen A."/>
            <person name="Mondo S."/>
            <person name="Riley R."/>
            <person name="Salamov A."/>
            <person name="Simmons B.A."/>
            <person name="Magnuson J.K."/>
            <person name="Henrissat B."/>
            <person name="Mortensen U.H."/>
            <person name="Larsen T.O."/>
            <person name="Devries R.P."/>
            <person name="Grigoriev I.V."/>
            <person name="Machida M."/>
            <person name="Baker S.E."/>
            <person name="Andersen M.R."/>
        </authorList>
    </citation>
    <scope>NUCLEOTIDE SEQUENCE [LARGE SCALE GENOMIC DNA]</scope>
    <source>
        <strain evidence="7 8">CBS 151.66</strain>
    </source>
</reference>
<evidence type="ECO:0000256" key="2">
    <source>
        <dbReference type="ARBA" id="ARBA00022630"/>
    </source>
</evidence>
<dbReference type="PANTHER" id="PTHR43303:SF4">
    <property type="entry name" value="NADPH DEHYDROGENASE C23G7.10C-RELATED"/>
    <property type="match status" value="1"/>
</dbReference>
<dbReference type="GO" id="GO:0010181">
    <property type="term" value="F:FMN binding"/>
    <property type="evidence" value="ECO:0007669"/>
    <property type="project" value="InterPro"/>
</dbReference>